<proteinExistence type="predicted"/>
<dbReference type="HOGENOM" id="CLU_958231_0_0_1"/>
<feature type="region of interest" description="Disordered" evidence="2">
    <location>
        <begin position="107"/>
        <end position="161"/>
    </location>
</feature>
<reference evidence="5" key="3">
    <citation type="submission" date="2025-09" db="UniProtKB">
        <authorList>
            <consortium name="Ensembl"/>
        </authorList>
    </citation>
    <scope>IDENTIFICATION</scope>
</reference>
<dbReference type="InterPro" id="IPR014720">
    <property type="entry name" value="dsRBD_dom"/>
</dbReference>
<dbReference type="SUPFAM" id="SSF68906">
    <property type="entry name" value="SAP domain"/>
    <property type="match status" value="1"/>
</dbReference>
<dbReference type="AlphaFoldDB" id="H2Z8X7"/>
<dbReference type="InterPro" id="IPR036361">
    <property type="entry name" value="SAP_dom_sf"/>
</dbReference>
<feature type="domain" description="SAP" evidence="4">
    <location>
        <begin position="4"/>
        <end position="38"/>
    </location>
</feature>
<name>H2Z8X7_CIOSA</name>
<evidence type="ECO:0000313" key="5">
    <source>
        <dbReference type="Ensembl" id="ENSCSAVP00000014042.1"/>
    </source>
</evidence>
<dbReference type="Gene3D" id="3.30.160.20">
    <property type="match status" value="1"/>
</dbReference>
<dbReference type="Proteomes" id="UP000007875">
    <property type="component" value="Unassembled WGS sequence"/>
</dbReference>
<protein>
    <recommendedName>
        <fullName evidence="7">SAP domain-containing protein</fullName>
    </recommendedName>
</protein>
<dbReference type="SUPFAM" id="SSF54768">
    <property type="entry name" value="dsRNA-binding domain-like"/>
    <property type="match status" value="1"/>
</dbReference>
<evidence type="ECO:0000313" key="6">
    <source>
        <dbReference type="Proteomes" id="UP000007875"/>
    </source>
</evidence>
<dbReference type="Pfam" id="PF02037">
    <property type="entry name" value="SAP"/>
    <property type="match status" value="1"/>
</dbReference>
<keyword evidence="6" id="KW-1185">Reference proteome</keyword>
<organism evidence="5 6">
    <name type="scientific">Ciona savignyi</name>
    <name type="common">Pacific transparent sea squirt</name>
    <dbReference type="NCBI Taxonomy" id="51511"/>
    <lineage>
        <taxon>Eukaryota</taxon>
        <taxon>Metazoa</taxon>
        <taxon>Chordata</taxon>
        <taxon>Tunicata</taxon>
        <taxon>Ascidiacea</taxon>
        <taxon>Phlebobranchia</taxon>
        <taxon>Cionidae</taxon>
        <taxon>Ciona</taxon>
    </lineage>
</organism>
<dbReference type="Gene3D" id="1.10.720.30">
    <property type="entry name" value="SAP domain"/>
    <property type="match status" value="1"/>
</dbReference>
<dbReference type="Ensembl" id="ENSCSAVT00000014204.1">
    <property type="protein sequence ID" value="ENSCSAVP00000014042.1"/>
    <property type="gene ID" value="ENSCSAVG00000008241.1"/>
</dbReference>
<reference evidence="5" key="2">
    <citation type="submission" date="2025-08" db="UniProtKB">
        <authorList>
            <consortium name="Ensembl"/>
        </authorList>
    </citation>
    <scope>IDENTIFICATION</scope>
</reference>
<dbReference type="Pfam" id="PF00035">
    <property type="entry name" value="dsrm"/>
    <property type="match status" value="1"/>
</dbReference>
<dbReference type="PROSITE" id="PS50800">
    <property type="entry name" value="SAP"/>
    <property type="match status" value="1"/>
</dbReference>
<sequence>MEQYTEMKVVELRTVLKKHHLSSKGNKSVLLKRIEEFVCPVPVPALVEQDVKGTDSMIPENIPNVGKESVVVADPTNFDPELPKLVTKSEIKAEEIKMEELALETEKTENLSAVPPLNPTPPINIAQRDTSQNKRNSHAFSPPPSMPNRKKKKVKGPPQTKNSLMVLNEMQPGLKYELVEQTQGSNGNSPSFTYELEFKGVMYRGSGSSKKIAKRNTATAALQRQIQFEQPHVIASCFVPMIPTAMDFTSDDLDFYQQPYMVPIPQAQEMQMQSLPPPPIPPFAQLGMQMP</sequence>
<dbReference type="GeneTree" id="ENSGT00940000168020"/>
<evidence type="ECO:0000259" key="4">
    <source>
        <dbReference type="PROSITE" id="PS50800"/>
    </source>
</evidence>
<dbReference type="SMART" id="SM00513">
    <property type="entry name" value="SAP"/>
    <property type="match status" value="1"/>
</dbReference>
<dbReference type="SMART" id="SM00358">
    <property type="entry name" value="DSRM"/>
    <property type="match status" value="1"/>
</dbReference>
<evidence type="ECO:0000259" key="3">
    <source>
        <dbReference type="PROSITE" id="PS50137"/>
    </source>
</evidence>
<evidence type="ECO:0008006" key="7">
    <source>
        <dbReference type="Google" id="ProtNLM"/>
    </source>
</evidence>
<feature type="domain" description="DRBM" evidence="3">
    <location>
        <begin position="159"/>
        <end position="227"/>
    </location>
</feature>
<reference evidence="6" key="1">
    <citation type="submission" date="2003-08" db="EMBL/GenBank/DDBJ databases">
        <authorList>
            <person name="Birren B."/>
            <person name="Nusbaum C."/>
            <person name="Abebe A."/>
            <person name="Abouelleil A."/>
            <person name="Adekoya E."/>
            <person name="Ait-zahra M."/>
            <person name="Allen N."/>
            <person name="Allen T."/>
            <person name="An P."/>
            <person name="Anderson M."/>
            <person name="Anderson S."/>
            <person name="Arachchi H."/>
            <person name="Armbruster J."/>
            <person name="Bachantsang P."/>
            <person name="Baldwin J."/>
            <person name="Barry A."/>
            <person name="Bayul T."/>
            <person name="Blitshsteyn B."/>
            <person name="Bloom T."/>
            <person name="Blye J."/>
            <person name="Boguslavskiy L."/>
            <person name="Borowsky M."/>
            <person name="Boukhgalter B."/>
            <person name="Brunache A."/>
            <person name="Butler J."/>
            <person name="Calixte N."/>
            <person name="Calvo S."/>
            <person name="Camarata J."/>
            <person name="Campo K."/>
            <person name="Chang J."/>
            <person name="Cheshatsang Y."/>
            <person name="Citroen M."/>
            <person name="Collymore A."/>
            <person name="Considine T."/>
            <person name="Cook A."/>
            <person name="Cooke P."/>
            <person name="Corum B."/>
            <person name="Cuomo C."/>
            <person name="David R."/>
            <person name="Dawoe T."/>
            <person name="Degray S."/>
            <person name="Dodge S."/>
            <person name="Dooley K."/>
            <person name="Dorje P."/>
            <person name="Dorjee K."/>
            <person name="Dorris L."/>
            <person name="Duffey N."/>
            <person name="Dupes A."/>
            <person name="Elkins T."/>
            <person name="Engels R."/>
            <person name="Erickson J."/>
            <person name="Farina A."/>
            <person name="Faro S."/>
            <person name="Ferreira P."/>
            <person name="Fischer H."/>
            <person name="Fitzgerald M."/>
            <person name="Foley K."/>
            <person name="Gage D."/>
            <person name="Galagan J."/>
            <person name="Gearin G."/>
            <person name="Gnerre S."/>
            <person name="Gnirke A."/>
            <person name="Goyette A."/>
            <person name="Graham J."/>
            <person name="Grandbois E."/>
            <person name="Gyaltsen K."/>
            <person name="Hafez N."/>
            <person name="Hagopian D."/>
            <person name="Hagos B."/>
            <person name="Hall J."/>
            <person name="Hatcher B."/>
            <person name="Heller A."/>
            <person name="Higgins H."/>
            <person name="Honan T."/>
            <person name="Horn A."/>
            <person name="Houde N."/>
            <person name="Hughes L."/>
            <person name="Hulme W."/>
            <person name="Husby E."/>
            <person name="Iliev I."/>
            <person name="Jaffe D."/>
            <person name="Jones C."/>
            <person name="Kamal M."/>
            <person name="Kamat A."/>
            <person name="Kamvysselis M."/>
            <person name="Karlsson E."/>
            <person name="Kells C."/>
            <person name="Kieu A."/>
            <person name="Kisner P."/>
            <person name="Kodira C."/>
            <person name="Kulbokas E."/>
            <person name="Labutti K."/>
            <person name="Lama D."/>
            <person name="Landers T."/>
            <person name="Leger J."/>
            <person name="Levine S."/>
            <person name="Lewis D."/>
            <person name="Lewis T."/>
            <person name="Lindblad-toh K."/>
            <person name="Liu X."/>
            <person name="Lokyitsang T."/>
            <person name="Lokyitsang Y."/>
            <person name="Lucien O."/>
            <person name="Lui A."/>
            <person name="Ma L.J."/>
            <person name="Mabbitt R."/>
            <person name="Macdonald J."/>
            <person name="Maclean C."/>
            <person name="Major J."/>
            <person name="Manning J."/>
            <person name="Marabella R."/>
            <person name="Maru K."/>
            <person name="Matthews C."/>
            <person name="Mauceli E."/>
            <person name="Mccarthy M."/>
            <person name="Mcdonough S."/>
            <person name="Mcghee T."/>
            <person name="Meldrim J."/>
            <person name="Meneus L."/>
            <person name="Mesirov J."/>
            <person name="Mihalev A."/>
            <person name="Mihova T."/>
            <person name="Mikkelsen T."/>
            <person name="Mlenga V."/>
            <person name="Moru K."/>
            <person name="Mozes J."/>
            <person name="Mulrain L."/>
            <person name="Munson G."/>
            <person name="Naylor J."/>
            <person name="Newes C."/>
            <person name="Nguyen C."/>
            <person name="Nguyen N."/>
            <person name="Nguyen T."/>
            <person name="Nicol R."/>
            <person name="Nielsen C."/>
            <person name="Nizzari M."/>
            <person name="Norbu C."/>
            <person name="Norbu N."/>
            <person name="O'donnell P."/>
            <person name="Okoawo O."/>
            <person name="O'leary S."/>
            <person name="Omotosho B."/>
            <person name="O'neill K."/>
            <person name="Osman S."/>
            <person name="Parker S."/>
            <person name="Perrin D."/>
            <person name="Phunkhang P."/>
            <person name="Piqani B."/>
            <person name="Purcell S."/>
            <person name="Rachupka T."/>
            <person name="Ramasamy U."/>
            <person name="Rameau R."/>
            <person name="Ray V."/>
            <person name="Raymond C."/>
            <person name="Retta R."/>
            <person name="Richardson S."/>
            <person name="Rise C."/>
            <person name="Rodriguez J."/>
            <person name="Rogers J."/>
            <person name="Rogov P."/>
            <person name="Rutman M."/>
            <person name="Schupbach R."/>
            <person name="Seaman C."/>
            <person name="Settipalli S."/>
            <person name="Sharpe T."/>
            <person name="Sheridan J."/>
            <person name="Sherpa N."/>
            <person name="Shi J."/>
            <person name="Smirnov S."/>
            <person name="Smith C."/>
            <person name="Sougnez C."/>
            <person name="Spencer B."/>
            <person name="Stalker J."/>
            <person name="Stange-thomann N."/>
            <person name="Stavropoulos S."/>
            <person name="Stetson K."/>
            <person name="Stone C."/>
            <person name="Stone S."/>
            <person name="Stubbs M."/>
            <person name="Talamas J."/>
            <person name="Tchuinga P."/>
            <person name="Tenzing P."/>
            <person name="Tesfaye S."/>
            <person name="Theodore J."/>
            <person name="Thoulutsang Y."/>
            <person name="Topham K."/>
            <person name="Towey S."/>
            <person name="Tsamla T."/>
            <person name="Tsomo N."/>
            <person name="Vallee D."/>
            <person name="Vassiliev H."/>
            <person name="Venkataraman V."/>
            <person name="Vinson J."/>
            <person name="Vo A."/>
            <person name="Wade C."/>
            <person name="Wang S."/>
            <person name="Wangchuk T."/>
            <person name="Wangdi T."/>
            <person name="Whittaker C."/>
            <person name="Wilkinson J."/>
            <person name="Wu Y."/>
            <person name="Wyman D."/>
            <person name="Yadav S."/>
            <person name="Yang S."/>
            <person name="Yang X."/>
            <person name="Yeager S."/>
            <person name="Yee E."/>
            <person name="Young G."/>
            <person name="Zainoun J."/>
            <person name="Zembeck L."/>
            <person name="Zimmer A."/>
            <person name="Zody M."/>
            <person name="Lander E."/>
        </authorList>
    </citation>
    <scope>NUCLEOTIDE SEQUENCE [LARGE SCALE GENOMIC DNA]</scope>
</reference>
<evidence type="ECO:0000256" key="2">
    <source>
        <dbReference type="SAM" id="MobiDB-lite"/>
    </source>
</evidence>
<dbReference type="PROSITE" id="PS50137">
    <property type="entry name" value="DS_RBD"/>
    <property type="match status" value="1"/>
</dbReference>
<dbReference type="GO" id="GO:0003723">
    <property type="term" value="F:RNA binding"/>
    <property type="evidence" value="ECO:0007669"/>
    <property type="project" value="UniProtKB-UniRule"/>
</dbReference>
<keyword evidence="1" id="KW-0694">RNA-binding</keyword>
<dbReference type="InterPro" id="IPR003034">
    <property type="entry name" value="SAP_dom"/>
</dbReference>
<accession>H2Z8X7</accession>
<evidence type="ECO:0000256" key="1">
    <source>
        <dbReference type="PROSITE-ProRule" id="PRU00266"/>
    </source>
</evidence>